<dbReference type="AlphaFoldDB" id="A0A138ZXS0"/>
<evidence type="ECO:0000313" key="1">
    <source>
        <dbReference type="EMBL" id="KXS09297.1"/>
    </source>
</evidence>
<sequence>MGVWYTGNVRLLKQAGGRTEAGVWFWEHGCWVTEMATFGDALGFPPGLFRIVDWIRANVLSTVWALGLVPPCLFCYVCDVWRSVTRPLAGRYHTA</sequence>
<accession>A0A138ZXS0</accession>
<reference evidence="1 2" key="1">
    <citation type="journal article" date="2015" name="Genome Biol. Evol.">
        <title>Phylogenomic analyses indicate that early fungi evolved digesting cell walls of algal ancestors of land plants.</title>
        <authorList>
            <person name="Chang Y."/>
            <person name="Wang S."/>
            <person name="Sekimoto S."/>
            <person name="Aerts A.L."/>
            <person name="Choi C."/>
            <person name="Clum A."/>
            <person name="LaButti K.M."/>
            <person name="Lindquist E.A."/>
            <person name="Yee Ngan C."/>
            <person name="Ohm R.A."/>
            <person name="Salamov A.A."/>
            <person name="Grigoriev I.V."/>
            <person name="Spatafora J.W."/>
            <person name="Berbee M.L."/>
        </authorList>
    </citation>
    <scope>NUCLEOTIDE SEQUENCE [LARGE SCALE GENOMIC DNA]</scope>
    <source>
        <strain evidence="1 2">JEL478</strain>
    </source>
</reference>
<proteinExistence type="predicted"/>
<dbReference type="EMBL" id="KQ965871">
    <property type="protein sequence ID" value="KXS09297.1"/>
    <property type="molecule type" value="Genomic_DNA"/>
</dbReference>
<gene>
    <name evidence="1" type="ORF">M427DRAFT_239446</name>
</gene>
<organism evidence="1 2">
    <name type="scientific">Gonapodya prolifera (strain JEL478)</name>
    <name type="common">Monoblepharis prolifera</name>
    <dbReference type="NCBI Taxonomy" id="1344416"/>
    <lineage>
        <taxon>Eukaryota</taxon>
        <taxon>Fungi</taxon>
        <taxon>Fungi incertae sedis</taxon>
        <taxon>Chytridiomycota</taxon>
        <taxon>Chytridiomycota incertae sedis</taxon>
        <taxon>Monoblepharidomycetes</taxon>
        <taxon>Monoblepharidales</taxon>
        <taxon>Gonapodyaceae</taxon>
        <taxon>Gonapodya</taxon>
    </lineage>
</organism>
<keyword evidence="2" id="KW-1185">Reference proteome</keyword>
<dbReference type="Proteomes" id="UP000070544">
    <property type="component" value="Unassembled WGS sequence"/>
</dbReference>
<evidence type="ECO:0000313" key="2">
    <source>
        <dbReference type="Proteomes" id="UP000070544"/>
    </source>
</evidence>
<protein>
    <submittedName>
        <fullName evidence="1">Uncharacterized protein</fullName>
    </submittedName>
</protein>
<name>A0A138ZXS0_GONPJ</name>